<dbReference type="GO" id="GO:0016020">
    <property type="term" value="C:membrane"/>
    <property type="evidence" value="ECO:0007669"/>
    <property type="project" value="InterPro"/>
</dbReference>
<evidence type="ECO:0000256" key="6">
    <source>
        <dbReference type="SAM" id="MobiDB-lite"/>
    </source>
</evidence>
<dbReference type="GO" id="GO:0000270">
    <property type="term" value="P:peptidoglycan metabolic process"/>
    <property type="evidence" value="ECO:0007669"/>
    <property type="project" value="InterPro"/>
</dbReference>
<protein>
    <submittedName>
        <fullName evidence="8">Cell wall-associated NlpC family hydrolase</fullName>
    </submittedName>
</protein>
<dbReference type="RefSeq" id="WP_123379062.1">
    <property type="nucleotide sequence ID" value="NZ_RJKN01000002.1"/>
</dbReference>
<keyword evidence="3" id="KW-0645">Protease</keyword>
<evidence type="ECO:0000256" key="2">
    <source>
        <dbReference type="ARBA" id="ARBA00007734"/>
    </source>
</evidence>
<comment type="similarity">
    <text evidence="2">Belongs to the transglycosylase Slt family.</text>
</comment>
<dbReference type="InterPro" id="IPR038765">
    <property type="entry name" value="Papain-like_cys_pep_sf"/>
</dbReference>
<organism evidence="8 9">
    <name type="scientific">Pseudokineococcus lusitanus</name>
    <dbReference type="NCBI Taxonomy" id="763993"/>
    <lineage>
        <taxon>Bacteria</taxon>
        <taxon>Bacillati</taxon>
        <taxon>Actinomycetota</taxon>
        <taxon>Actinomycetes</taxon>
        <taxon>Kineosporiales</taxon>
        <taxon>Kineosporiaceae</taxon>
        <taxon>Pseudokineococcus</taxon>
    </lineage>
</organism>
<feature type="region of interest" description="Disordered" evidence="6">
    <location>
        <begin position="51"/>
        <end position="83"/>
    </location>
</feature>
<dbReference type="Gene3D" id="1.10.530.10">
    <property type="match status" value="1"/>
</dbReference>
<keyword evidence="9" id="KW-1185">Reference proteome</keyword>
<evidence type="ECO:0000256" key="4">
    <source>
        <dbReference type="ARBA" id="ARBA00022801"/>
    </source>
</evidence>
<evidence type="ECO:0000313" key="8">
    <source>
        <dbReference type="EMBL" id="ROP44835.1"/>
    </source>
</evidence>
<proteinExistence type="inferred from homology"/>
<dbReference type="GO" id="GO:0008234">
    <property type="term" value="F:cysteine-type peptidase activity"/>
    <property type="evidence" value="ECO:0007669"/>
    <property type="project" value="UniProtKB-KW"/>
</dbReference>
<dbReference type="InParanoid" id="A0A3N1HQR2"/>
<dbReference type="InterPro" id="IPR008258">
    <property type="entry name" value="Transglycosylase_SLT_dom_1"/>
</dbReference>
<evidence type="ECO:0000256" key="3">
    <source>
        <dbReference type="ARBA" id="ARBA00022670"/>
    </source>
</evidence>
<dbReference type="SUPFAM" id="SSF53955">
    <property type="entry name" value="Lysozyme-like"/>
    <property type="match status" value="1"/>
</dbReference>
<name>A0A3N1HQR2_9ACTN</name>
<comment type="caution">
    <text evidence="8">The sequence shown here is derived from an EMBL/GenBank/DDBJ whole genome shotgun (WGS) entry which is preliminary data.</text>
</comment>
<dbReference type="AlphaFoldDB" id="A0A3N1HQR2"/>
<sequence>MSGIAAVQARISDIQSRLAQVTAAVTPAATATASTTASGAQFSTLLDDLVQKGGSPSSGPKAAATTATAAARSTTGARAGGPTGDDLVAAARKYLGVPYKWGGTDPATGGLDCSGLVQRAMKDIGVDVPRVARDQGKVGEPVRDLASARPGDLVVMDGGSHIGIYVGDGKMLHAPHRGDVVKISKVWETPTSIRRVVGTEPAATSAAAAPALDAGAARPSAIRSSVSSAVARYEPLFAAATAEHGLPAGLLAAVAQAESGGDARAVSPAGARGLMQIMPGTARDLGVDPMDPAQAVDGAARLLARHLDKYDGSVPLALAAYNAGPGNVDKYDGVPPFKETQNYVRKITSALGIAA</sequence>
<feature type="compositionally biased region" description="Low complexity" evidence="6">
    <location>
        <begin position="52"/>
        <end position="77"/>
    </location>
</feature>
<evidence type="ECO:0000259" key="7">
    <source>
        <dbReference type="PROSITE" id="PS51935"/>
    </source>
</evidence>
<dbReference type="SUPFAM" id="SSF54001">
    <property type="entry name" value="Cysteine proteinases"/>
    <property type="match status" value="1"/>
</dbReference>
<keyword evidence="4 8" id="KW-0378">Hydrolase</keyword>
<dbReference type="CDD" id="cd00254">
    <property type="entry name" value="LT-like"/>
    <property type="match status" value="1"/>
</dbReference>
<dbReference type="Pfam" id="PF00877">
    <property type="entry name" value="NLPC_P60"/>
    <property type="match status" value="1"/>
</dbReference>
<dbReference type="Pfam" id="PF01464">
    <property type="entry name" value="SLT"/>
    <property type="match status" value="1"/>
</dbReference>
<dbReference type="InterPro" id="IPR000064">
    <property type="entry name" value="NLP_P60_dom"/>
</dbReference>
<reference evidence="8 9" key="1">
    <citation type="journal article" date="2015" name="Stand. Genomic Sci.">
        <title>Genomic Encyclopedia of Bacterial and Archaeal Type Strains, Phase III: the genomes of soil and plant-associated and newly described type strains.</title>
        <authorList>
            <person name="Whitman W.B."/>
            <person name="Woyke T."/>
            <person name="Klenk H.P."/>
            <person name="Zhou Y."/>
            <person name="Lilburn T.G."/>
            <person name="Beck B.J."/>
            <person name="De Vos P."/>
            <person name="Vandamme P."/>
            <person name="Eisen J.A."/>
            <person name="Garrity G."/>
            <person name="Hugenholtz P."/>
            <person name="Kyrpides N.C."/>
        </authorList>
    </citation>
    <scope>NUCLEOTIDE SEQUENCE [LARGE SCALE GENOMIC DNA]</scope>
    <source>
        <strain evidence="8 9">CECT 7306</strain>
    </source>
</reference>
<dbReference type="GO" id="GO:0006508">
    <property type="term" value="P:proteolysis"/>
    <property type="evidence" value="ECO:0007669"/>
    <property type="project" value="UniProtKB-KW"/>
</dbReference>
<evidence type="ECO:0000313" key="9">
    <source>
        <dbReference type="Proteomes" id="UP000276232"/>
    </source>
</evidence>
<dbReference type="PANTHER" id="PTHR37423">
    <property type="entry name" value="SOLUBLE LYTIC MUREIN TRANSGLYCOSYLASE-RELATED"/>
    <property type="match status" value="1"/>
</dbReference>
<comment type="similarity">
    <text evidence="1">Belongs to the peptidase C40 family.</text>
</comment>
<dbReference type="Gene3D" id="3.90.1720.10">
    <property type="entry name" value="endopeptidase domain like (from Nostoc punctiforme)"/>
    <property type="match status" value="1"/>
</dbReference>
<dbReference type="EMBL" id="RJKN01000002">
    <property type="protein sequence ID" value="ROP44835.1"/>
    <property type="molecule type" value="Genomic_DNA"/>
</dbReference>
<dbReference type="PROSITE" id="PS00922">
    <property type="entry name" value="TRANSGLYCOSYLASE"/>
    <property type="match status" value="1"/>
</dbReference>
<dbReference type="Proteomes" id="UP000276232">
    <property type="component" value="Unassembled WGS sequence"/>
</dbReference>
<dbReference type="OrthoDB" id="5177647at2"/>
<evidence type="ECO:0000256" key="5">
    <source>
        <dbReference type="ARBA" id="ARBA00022807"/>
    </source>
</evidence>
<evidence type="ECO:0000256" key="1">
    <source>
        <dbReference type="ARBA" id="ARBA00007074"/>
    </source>
</evidence>
<feature type="domain" description="NlpC/P60" evidence="7">
    <location>
        <begin position="81"/>
        <end position="203"/>
    </location>
</feature>
<keyword evidence="5" id="KW-0788">Thiol protease</keyword>
<gene>
    <name evidence="8" type="ORF">EDC03_0965</name>
</gene>
<dbReference type="InterPro" id="IPR000189">
    <property type="entry name" value="Transglyc_AS"/>
</dbReference>
<dbReference type="InterPro" id="IPR023346">
    <property type="entry name" value="Lysozyme-like_dom_sf"/>
</dbReference>
<dbReference type="PANTHER" id="PTHR37423:SF2">
    <property type="entry name" value="MEMBRANE-BOUND LYTIC MUREIN TRANSGLYCOSYLASE C"/>
    <property type="match status" value="1"/>
</dbReference>
<accession>A0A3N1HQR2</accession>
<dbReference type="GO" id="GO:0008933">
    <property type="term" value="F:peptidoglycan lytic transglycosylase activity"/>
    <property type="evidence" value="ECO:0007669"/>
    <property type="project" value="InterPro"/>
</dbReference>
<dbReference type="PROSITE" id="PS51935">
    <property type="entry name" value="NLPC_P60"/>
    <property type="match status" value="1"/>
</dbReference>